<feature type="domain" description="CTLH" evidence="9">
    <location>
        <begin position="382"/>
        <end position="435"/>
    </location>
</feature>
<evidence type="ECO:0000256" key="6">
    <source>
        <dbReference type="PROSITE-ProRule" id="PRU01215"/>
    </source>
</evidence>
<keyword evidence="12" id="KW-1185">Reference proteome</keyword>
<proteinExistence type="predicted"/>
<dbReference type="SMART" id="SM01254">
    <property type="entry name" value="KLRAQ"/>
    <property type="match status" value="1"/>
</dbReference>
<accession>A0A0N4YTK3</accession>
<keyword evidence="3" id="KW-0479">Metal-binding</keyword>
<dbReference type="PROSITE" id="PS50896">
    <property type="entry name" value="LISH"/>
    <property type="match status" value="1"/>
</dbReference>
<dbReference type="SMART" id="SM00668">
    <property type="entry name" value="CTLH"/>
    <property type="match status" value="1"/>
</dbReference>
<keyword evidence="8" id="KW-0812">Transmembrane</keyword>
<evidence type="ECO:0000259" key="10">
    <source>
        <dbReference type="PROSITE" id="PS51867"/>
    </source>
</evidence>
<keyword evidence="8" id="KW-1133">Transmembrane helix</keyword>
<feature type="domain" description="RING-Gid-type" evidence="10">
    <location>
        <begin position="547"/>
        <end position="591"/>
    </location>
</feature>
<evidence type="ECO:0000259" key="9">
    <source>
        <dbReference type="PROSITE" id="PS50897"/>
    </source>
</evidence>
<dbReference type="EMBL" id="UYSL01025293">
    <property type="protein sequence ID" value="VDL84315.1"/>
    <property type="molecule type" value="Genomic_DNA"/>
</dbReference>
<evidence type="ECO:0000313" key="13">
    <source>
        <dbReference type="WBParaSite" id="NBR_0002057501-mRNA-1"/>
    </source>
</evidence>
<dbReference type="SMART" id="SM00667">
    <property type="entry name" value="LisH"/>
    <property type="match status" value="1"/>
</dbReference>
<dbReference type="InterPro" id="IPR019343">
    <property type="entry name" value="PPP1R21_N"/>
</dbReference>
<dbReference type="GO" id="GO:0061630">
    <property type="term" value="F:ubiquitin protein ligase activity"/>
    <property type="evidence" value="ECO:0007669"/>
    <property type="project" value="InterPro"/>
</dbReference>
<evidence type="ECO:0000256" key="1">
    <source>
        <dbReference type="ARBA" id="ARBA00004496"/>
    </source>
</evidence>
<dbReference type="InterPro" id="IPR027370">
    <property type="entry name" value="Znf-RING_euk"/>
</dbReference>
<sequence>MKISSLMFDKASNFSLTDTISVLAYLISPATLVFGPFHTFDDFAALGKRRTLADEVKSFVKSGALIGVAFCFMAYSSCLGIVFPKESILADYAIAQSFRSSHYFVSMLSEDVYQKLLPLGGAIAVLASFTVSSLLHNSWLSLSVNAIFCMIAVYQLIYLGAPFDGEGAEIGYEMNHTIGLTAFCLLWLLSHNQKGICRAHPPVRYHSRISKFRAGFEHFERTMAEFAESLMEVSSALLNLSDELDKFDATWEANMSKVLSSAELYDRELLSEDAAPEMSVTGQMLLQEVAVRGEETLTQMLAHHKSLHHAVSQIGKDIDKTTHKDIGGLIRNEKDIEQDPKAERLVNGMICDYLMTSGHMNAAEVLVKEAGLGGRIDGYLANRKIIDWIMEALKNQDIGPALSWLQQNPHSDTKLQYDLLKQNMVALIQDGKRVEAMKFSRQLSAFGYEHETAQVMGAVVLSKNRNDPRYEALFSPLAWPMLEERMSVALAQSDTRFGNVILTGMRAVPILVNLKQVMVNRQDHLFSGEELPVEVKIDEYVHSTFTCPILRQQSTDSNPPMRLTCGHVISREAVSKLCSNHRNNRLKCPYCPEESHQNDAKQLFAETDVLTSPVVVGRLFLAHLRSHVKVLSEGVILERRKNDALNETNQELEGQLRRVEIENESLTFRNDQLVKRVESLQDELDTYVHGKTGGSKMTKLSKKSKDAKELLREVEVLEGRVAVLEEELQNKIRQNMELTSKVLISETPSPQPPPINEAYLQVAESVKSTLQGLSTLFELLYQRTQIYPFDSSLEALPSHVKKWTTDVPNLHSTFKTVVLHCRVMMPELLKRLCIEENKVTWCDSQLEELNNAWCVGLCQLLVAMDSICVTIAYAPSPGEETKQKLCAALEEGCTVIKG</sequence>
<dbReference type="FunFam" id="3.30.40.10:FF:000143">
    <property type="entry name" value="Regulator of gluconeogenesis Rmd5"/>
    <property type="match status" value="1"/>
</dbReference>
<reference evidence="13" key="1">
    <citation type="submission" date="2017-02" db="UniProtKB">
        <authorList>
            <consortium name="WormBaseParasite"/>
        </authorList>
    </citation>
    <scope>IDENTIFICATION</scope>
</reference>
<dbReference type="InterPro" id="IPR006595">
    <property type="entry name" value="CTLH_C"/>
</dbReference>
<feature type="transmembrane region" description="Helical" evidence="8">
    <location>
        <begin position="116"/>
        <end position="136"/>
    </location>
</feature>
<dbReference type="WBParaSite" id="NBR_0002057501-mRNA-1">
    <property type="protein sequence ID" value="NBR_0002057501-mRNA-1"/>
    <property type="gene ID" value="NBR_0002057501"/>
</dbReference>
<dbReference type="AlphaFoldDB" id="A0A0N4YTK3"/>
<dbReference type="GO" id="GO:0043161">
    <property type="term" value="P:proteasome-mediated ubiquitin-dependent protein catabolic process"/>
    <property type="evidence" value="ECO:0007669"/>
    <property type="project" value="InterPro"/>
</dbReference>
<evidence type="ECO:0000256" key="3">
    <source>
        <dbReference type="ARBA" id="ARBA00022723"/>
    </source>
</evidence>
<dbReference type="PROSITE" id="PS50897">
    <property type="entry name" value="CTLH"/>
    <property type="match status" value="1"/>
</dbReference>
<evidence type="ECO:0000256" key="5">
    <source>
        <dbReference type="ARBA" id="ARBA00022833"/>
    </source>
</evidence>
<protein>
    <submittedName>
        <fullName evidence="13">Required for meiotic nuclear division 5 homolog B (inferred by orthology to a zebrafish protein)</fullName>
    </submittedName>
</protein>
<keyword evidence="4 6" id="KW-0863">Zinc-finger</keyword>
<feature type="coiled-coil region" evidence="7">
    <location>
        <begin position="635"/>
        <end position="741"/>
    </location>
</feature>
<feature type="zinc finger region" description="RING-Gid-type" evidence="6">
    <location>
        <begin position="547"/>
        <end position="591"/>
    </location>
</feature>
<dbReference type="PROSITE" id="PS51867">
    <property type="entry name" value="ZF_RING_GID"/>
    <property type="match status" value="1"/>
</dbReference>
<keyword evidence="8" id="KW-0472">Membrane</keyword>
<evidence type="ECO:0000313" key="11">
    <source>
        <dbReference type="EMBL" id="VDL84315.1"/>
    </source>
</evidence>
<organism evidence="13">
    <name type="scientific">Nippostrongylus brasiliensis</name>
    <name type="common">Rat hookworm</name>
    <dbReference type="NCBI Taxonomy" id="27835"/>
    <lineage>
        <taxon>Eukaryota</taxon>
        <taxon>Metazoa</taxon>
        <taxon>Ecdysozoa</taxon>
        <taxon>Nematoda</taxon>
        <taxon>Chromadorea</taxon>
        <taxon>Rhabditida</taxon>
        <taxon>Rhabditina</taxon>
        <taxon>Rhabditomorpha</taxon>
        <taxon>Strongyloidea</taxon>
        <taxon>Heligmosomidae</taxon>
        <taxon>Nippostrongylus</taxon>
    </lineage>
</organism>
<dbReference type="InterPro" id="IPR044063">
    <property type="entry name" value="ZF_RING_GID"/>
</dbReference>
<keyword evidence="2" id="KW-0963">Cytoplasm</keyword>
<dbReference type="GO" id="GO:0034657">
    <property type="term" value="C:GID complex"/>
    <property type="evidence" value="ECO:0007669"/>
    <property type="project" value="TreeGrafter"/>
</dbReference>
<dbReference type="GO" id="GO:0005737">
    <property type="term" value="C:cytoplasm"/>
    <property type="evidence" value="ECO:0007669"/>
    <property type="project" value="UniProtKB-SubCell"/>
</dbReference>
<dbReference type="STRING" id="27835.A0A0N4YTK3"/>
<feature type="transmembrane region" description="Helical" evidence="8">
    <location>
        <begin position="20"/>
        <end position="39"/>
    </location>
</feature>
<dbReference type="InterPro" id="IPR013083">
    <property type="entry name" value="Znf_RING/FYVE/PHD"/>
</dbReference>
<feature type="transmembrane region" description="Helical" evidence="8">
    <location>
        <begin position="59"/>
        <end position="83"/>
    </location>
</feature>
<evidence type="ECO:0000256" key="8">
    <source>
        <dbReference type="SAM" id="Phobius"/>
    </source>
</evidence>
<dbReference type="PANTHER" id="PTHR12170">
    <property type="entry name" value="MACROPHAGE ERYTHROBLAST ATTACHER-RELATED"/>
    <property type="match status" value="1"/>
</dbReference>
<dbReference type="PANTHER" id="PTHR12170:SF3">
    <property type="entry name" value="GH10162P"/>
    <property type="match status" value="1"/>
</dbReference>
<evidence type="ECO:0000256" key="4">
    <source>
        <dbReference type="ARBA" id="ARBA00022771"/>
    </source>
</evidence>
<dbReference type="InterPro" id="IPR045098">
    <property type="entry name" value="Fyv10_fam"/>
</dbReference>
<dbReference type="CDD" id="cd16652">
    <property type="entry name" value="dRING_Rmd5p-like"/>
    <property type="match status" value="1"/>
</dbReference>
<dbReference type="InterPro" id="IPR024964">
    <property type="entry name" value="CTLH/CRA"/>
</dbReference>
<gene>
    <name evidence="11" type="ORF">NBR_LOCUS20578</name>
</gene>
<feature type="transmembrane region" description="Helical" evidence="8">
    <location>
        <begin position="142"/>
        <end position="161"/>
    </location>
</feature>
<evidence type="ECO:0000256" key="2">
    <source>
        <dbReference type="ARBA" id="ARBA00022490"/>
    </source>
</evidence>
<dbReference type="InterPro" id="IPR006594">
    <property type="entry name" value="LisH"/>
</dbReference>
<comment type="subcellular location">
    <subcellularLocation>
        <location evidence="1">Cytoplasm</location>
    </subcellularLocation>
</comment>
<dbReference type="Gene3D" id="3.30.40.10">
    <property type="entry name" value="Zinc/RING finger domain, C3HC4 (zinc finger)"/>
    <property type="match status" value="1"/>
</dbReference>
<dbReference type="Proteomes" id="UP000271162">
    <property type="component" value="Unassembled WGS sequence"/>
</dbReference>
<dbReference type="InterPro" id="IPR037683">
    <property type="entry name" value="Rmd5_dRing"/>
</dbReference>
<dbReference type="Pfam" id="PF10205">
    <property type="entry name" value="KLRAQ"/>
    <property type="match status" value="1"/>
</dbReference>
<reference evidence="11 12" key="2">
    <citation type="submission" date="2018-11" db="EMBL/GenBank/DDBJ databases">
        <authorList>
            <consortium name="Pathogen Informatics"/>
        </authorList>
    </citation>
    <scope>NUCLEOTIDE SEQUENCE [LARGE SCALE GENOMIC DNA]</scope>
</reference>
<dbReference type="GO" id="GO:0005634">
    <property type="term" value="C:nucleus"/>
    <property type="evidence" value="ECO:0007669"/>
    <property type="project" value="TreeGrafter"/>
</dbReference>
<evidence type="ECO:0000256" key="7">
    <source>
        <dbReference type="SAM" id="Coils"/>
    </source>
</evidence>
<dbReference type="Pfam" id="PF13445">
    <property type="entry name" value="zf-RING_UBOX"/>
    <property type="match status" value="1"/>
</dbReference>
<dbReference type="SUPFAM" id="SSF57850">
    <property type="entry name" value="RING/U-box"/>
    <property type="match status" value="1"/>
</dbReference>
<name>A0A0N4YTK3_NIPBR</name>
<dbReference type="GO" id="GO:0008270">
    <property type="term" value="F:zinc ion binding"/>
    <property type="evidence" value="ECO:0007669"/>
    <property type="project" value="UniProtKB-KW"/>
</dbReference>
<dbReference type="Pfam" id="PF10607">
    <property type="entry name" value="CTLH"/>
    <property type="match status" value="1"/>
</dbReference>
<keyword evidence="7" id="KW-0175">Coiled coil</keyword>
<evidence type="ECO:0000313" key="12">
    <source>
        <dbReference type="Proteomes" id="UP000271162"/>
    </source>
</evidence>
<keyword evidence="5" id="KW-0862">Zinc</keyword>